<comment type="caution">
    <text evidence="2">The sequence shown here is derived from an EMBL/GenBank/DDBJ whole genome shotgun (WGS) entry which is preliminary data.</text>
</comment>
<proteinExistence type="predicted"/>
<feature type="region of interest" description="Disordered" evidence="1">
    <location>
        <begin position="91"/>
        <end position="232"/>
    </location>
</feature>
<dbReference type="Proteomes" id="UP001447188">
    <property type="component" value="Unassembled WGS sequence"/>
</dbReference>
<sequence length="232" mass="25288">MPAPHVQKFFRTYNQEYQYTLNIIKQVQEASRDHPGLFTSVVSILNAAMANKDRGLVAILPELLELLHDAGLQGIAVQCVEYARFVSDVAPDGQSGVEEEGEGVDDHSSDYCDDDDDDEEEEDGDEDDGDDGDDGEEARTRNSPTPCARRPAEVEADSTDTGSEAPDSSQDTECEEQPIAETKPETVASQGVGSKKRKKPPSGLLPQRKSVRQWNRLPGGGERVDVGWALIG</sequence>
<dbReference type="EMBL" id="JBBBZM010000012">
    <property type="protein sequence ID" value="KAL0639334.1"/>
    <property type="molecule type" value="Genomic_DNA"/>
</dbReference>
<organism evidence="2 3">
    <name type="scientific">Discina gigas</name>
    <dbReference type="NCBI Taxonomy" id="1032678"/>
    <lineage>
        <taxon>Eukaryota</taxon>
        <taxon>Fungi</taxon>
        <taxon>Dikarya</taxon>
        <taxon>Ascomycota</taxon>
        <taxon>Pezizomycotina</taxon>
        <taxon>Pezizomycetes</taxon>
        <taxon>Pezizales</taxon>
        <taxon>Discinaceae</taxon>
        <taxon>Discina</taxon>
    </lineage>
</organism>
<protein>
    <submittedName>
        <fullName evidence="2">Uncharacterized protein</fullName>
    </submittedName>
</protein>
<evidence type="ECO:0000313" key="3">
    <source>
        <dbReference type="Proteomes" id="UP001447188"/>
    </source>
</evidence>
<evidence type="ECO:0000256" key="1">
    <source>
        <dbReference type="SAM" id="MobiDB-lite"/>
    </source>
</evidence>
<reference evidence="2 3" key="1">
    <citation type="submission" date="2024-02" db="EMBL/GenBank/DDBJ databases">
        <title>Discinaceae phylogenomics.</title>
        <authorList>
            <person name="Dirks A.C."/>
            <person name="James T.Y."/>
        </authorList>
    </citation>
    <scope>NUCLEOTIDE SEQUENCE [LARGE SCALE GENOMIC DNA]</scope>
    <source>
        <strain evidence="2 3">ACD0624</strain>
    </source>
</reference>
<keyword evidence="3" id="KW-1185">Reference proteome</keyword>
<feature type="compositionally biased region" description="Polar residues" evidence="1">
    <location>
        <begin position="159"/>
        <end position="169"/>
    </location>
</feature>
<feature type="compositionally biased region" description="Acidic residues" evidence="1">
    <location>
        <begin position="111"/>
        <end position="136"/>
    </location>
</feature>
<name>A0ABR3GTS4_9PEZI</name>
<accession>A0ABR3GTS4</accession>
<evidence type="ECO:0000313" key="2">
    <source>
        <dbReference type="EMBL" id="KAL0639334.1"/>
    </source>
</evidence>
<gene>
    <name evidence="2" type="ORF">Q9L58_001560</name>
</gene>